<gene>
    <name evidence="1" type="ORF">TNIN_265661</name>
</gene>
<dbReference type="EMBL" id="BMAV01000145">
    <property type="protein sequence ID" value="GFY37128.1"/>
    <property type="molecule type" value="Genomic_DNA"/>
</dbReference>
<organism evidence="1 2">
    <name type="scientific">Trichonephila inaurata madagascariensis</name>
    <dbReference type="NCBI Taxonomy" id="2747483"/>
    <lineage>
        <taxon>Eukaryota</taxon>
        <taxon>Metazoa</taxon>
        <taxon>Ecdysozoa</taxon>
        <taxon>Arthropoda</taxon>
        <taxon>Chelicerata</taxon>
        <taxon>Arachnida</taxon>
        <taxon>Araneae</taxon>
        <taxon>Araneomorphae</taxon>
        <taxon>Entelegynae</taxon>
        <taxon>Araneoidea</taxon>
        <taxon>Nephilidae</taxon>
        <taxon>Trichonephila</taxon>
        <taxon>Trichonephila inaurata</taxon>
    </lineage>
</organism>
<name>A0A8X7BN25_9ARAC</name>
<dbReference type="Proteomes" id="UP000886998">
    <property type="component" value="Unassembled WGS sequence"/>
</dbReference>
<comment type="caution">
    <text evidence="1">The sequence shown here is derived from an EMBL/GenBank/DDBJ whole genome shotgun (WGS) entry which is preliminary data.</text>
</comment>
<evidence type="ECO:0000313" key="2">
    <source>
        <dbReference type="Proteomes" id="UP000886998"/>
    </source>
</evidence>
<sequence length="118" mass="13650">MQGVRYRREGDLSHYYQKKGPFDFFFSPCVPWSALKPPTLLRCRKLLSSPCMNLWVIGQAGVLPPPGFARNFLMINDLISRPTSTFNEKSMRTFSFPILFFSIPKLMELTHDQFLATL</sequence>
<dbReference type="AlphaFoldDB" id="A0A8X7BN25"/>
<reference evidence="1" key="1">
    <citation type="submission" date="2020-08" db="EMBL/GenBank/DDBJ databases">
        <title>Multicomponent nature underlies the extraordinary mechanical properties of spider dragline silk.</title>
        <authorList>
            <person name="Kono N."/>
            <person name="Nakamura H."/>
            <person name="Mori M."/>
            <person name="Yoshida Y."/>
            <person name="Ohtoshi R."/>
            <person name="Malay A.D."/>
            <person name="Moran D.A.P."/>
            <person name="Tomita M."/>
            <person name="Numata K."/>
            <person name="Arakawa K."/>
        </authorList>
    </citation>
    <scope>NUCLEOTIDE SEQUENCE</scope>
</reference>
<evidence type="ECO:0000313" key="1">
    <source>
        <dbReference type="EMBL" id="GFY37128.1"/>
    </source>
</evidence>
<keyword evidence="2" id="KW-1185">Reference proteome</keyword>
<accession>A0A8X7BN25</accession>
<proteinExistence type="predicted"/>
<protein>
    <submittedName>
        <fullName evidence="1">Uncharacterized protein</fullName>
    </submittedName>
</protein>